<dbReference type="InterPro" id="IPR001638">
    <property type="entry name" value="Solute-binding_3/MltF_N"/>
</dbReference>
<dbReference type="EMBL" id="CP100595">
    <property type="protein sequence ID" value="UTJ05132.1"/>
    <property type="molecule type" value="Genomic_DNA"/>
</dbReference>
<dbReference type="SUPFAM" id="SSF53850">
    <property type="entry name" value="Periplasmic binding protein-like II"/>
    <property type="match status" value="3"/>
</dbReference>
<dbReference type="Pfam" id="PF02518">
    <property type="entry name" value="HATPase_c"/>
    <property type="match status" value="1"/>
</dbReference>
<dbReference type="Gene3D" id="1.10.287.130">
    <property type="match status" value="1"/>
</dbReference>
<dbReference type="InterPro" id="IPR004358">
    <property type="entry name" value="Sig_transdc_His_kin-like_C"/>
</dbReference>
<evidence type="ECO:0000256" key="1">
    <source>
        <dbReference type="ARBA" id="ARBA00000085"/>
    </source>
</evidence>
<dbReference type="SMART" id="SM00387">
    <property type="entry name" value="HATPase_c"/>
    <property type="match status" value="1"/>
</dbReference>
<feature type="domain" description="Histidine kinase" evidence="6">
    <location>
        <begin position="919"/>
        <end position="1142"/>
    </location>
</feature>
<dbReference type="Proteomes" id="UP001060012">
    <property type="component" value="Chromosome"/>
</dbReference>
<proteinExistence type="predicted"/>
<dbReference type="CDD" id="cd00082">
    <property type="entry name" value="HisKA"/>
    <property type="match status" value="1"/>
</dbReference>
<dbReference type="CDD" id="cd01007">
    <property type="entry name" value="PBP2_BvgS_HisK_like"/>
    <property type="match status" value="3"/>
</dbReference>
<dbReference type="PANTHER" id="PTHR35936:SF17">
    <property type="entry name" value="ARGININE-BINDING EXTRACELLULAR PROTEIN ARTP"/>
    <property type="match status" value="1"/>
</dbReference>
<dbReference type="InterPro" id="IPR005467">
    <property type="entry name" value="His_kinase_dom"/>
</dbReference>
<dbReference type="SMART" id="SM00062">
    <property type="entry name" value="PBPb"/>
    <property type="match status" value="3"/>
</dbReference>
<comment type="catalytic activity">
    <reaction evidence="1">
        <text>ATP + protein L-histidine = ADP + protein N-phospho-L-histidine.</text>
        <dbReference type="EC" id="2.7.13.3"/>
    </reaction>
</comment>
<dbReference type="EC" id="2.7.13.3" evidence="2"/>
<accession>A0ABY5DYX6</accession>
<evidence type="ECO:0000256" key="5">
    <source>
        <dbReference type="SAM" id="Coils"/>
    </source>
</evidence>
<protein>
    <recommendedName>
        <fullName evidence="2">histidine kinase</fullName>
        <ecNumber evidence="2">2.7.13.3</ecNumber>
    </recommendedName>
</protein>
<dbReference type="SUPFAM" id="SSF47384">
    <property type="entry name" value="Homodimeric domain of signal transducing histidine kinase"/>
    <property type="match status" value="1"/>
</dbReference>
<dbReference type="Gene3D" id="3.30.450.20">
    <property type="entry name" value="PAS domain"/>
    <property type="match status" value="1"/>
</dbReference>
<feature type="coiled-coil region" evidence="5">
    <location>
        <begin position="771"/>
        <end position="798"/>
    </location>
</feature>
<evidence type="ECO:0000259" key="6">
    <source>
        <dbReference type="PROSITE" id="PS50109"/>
    </source>
</evidence>
<evidence type="ECO:0000256" key="4">
    <source>
        <dbReference type="ARBA" id="ARBA00022729"/>
    </source>
</evidence>
<evidence type="ECO:0000256" key="2">
    <source>
        <dbReference type="ARBA" id="ARBA00012438"/>
    </source>
</evidence>
<keyword evidence="3" id="KW-0597">Phosphoprotein</keyword>
<dbReference type="PRINTS" id="PR00344">
    <property type="entry name" value="BCTRLSENSOR"/>
</dbReference>
<dbReference type="Gene3D" id="3.30.565.10">
    <property type="entry name" value="Histidine kinase-like ATPase, C-terminal domain"/>
    <property type="match status" value="1"/>
</dbReference>
<dbReference type="InterPro" id="IPR003661">
    <property type="entry name" value="HisK_dim/P_dom"/>
</dbReference>
<keyword evidence="4" id="KW-0732">Signal</keyword>
<dbReference type="Gene3D" id="3.40.190.10">
    <property type="entry name" value="Periplasmic binding protein-like II"/>
    <property type="match status" value="6"/>
</dbReference>
<sequence length="1142" mass="133241">MYRYIFLFFIFITTLFSHNIESSTIEKTLIFNQEELKYIKNNSIIDVGVEEDWPPFDFVENGVYKGIAKDYLDLIEKKSGLKFRYNYGYTWNELLELAKNKKIDLLPVLFKNKKREEYLEYTKKSYISIRDYLYSSKKSFSSLEELNGKKIAIPRGYAQETFIKNNYPNIEIYYVKDILSAIDAVILNKADAFISNVALVQYLMKKHNISGIKAQFLLNKHNELFMATKKDSSILKSIIDKSLDLITIDEKNLIYSKWIENDKHIQVSFFTNEEKNFIDKNKKIYIANELDWIPYDYYQNAKPRGFVIDYVKLLFSKIGIEPIFISDKWPILMEKFKNKEIDLLPVIAYKKEREEFLFYTKEFLNQELILITNNYTTDIVNIDDLDEKKVAMVKGWALSSTIKKNFPNIKLLEFDSLKEVFNAIKNNIADATIQNKLIGTYYLNKEYSASLKSTAEVKLKDYNNKLFMGVNKNKEQLVTIVNKSMDLISQSELDALNDKWLNISKEIHFTRQEQEFIDNKIVNVAYTDNWAPMSFEENGKAYGLGFDFWQYVVKKSKLKVNLNFKSNFTEALDDIKNKRNDIIITTSKTSDRQKYSIFTDIYFKAPLGIATLQESNYIPDGSYLLNKRVGVGENYTAHKLLKEAYPNMKFVLLKNVQHGLELLSNGKIDALVESMPILAHNIRKYAYSNIKISGSTGINFDLQMMIRDDYEVLQSIINKVLKTMTPDEKREIYEKWSKLEYTQAFDYSVLWKYFLPLLIIIVIILYKNKQLLNYQNNLKKTQKELENTVENFRALINLTIEGIFIIKGNKILFSNIEALRMFNINKKHLHKIDFDSLFKVNDKKDLKSIISEAKTKTYELRAVKRNNKTFPILLKSKTILFKEENCDIVSVIDMSEIKDKEQLIIQQSKMASLGEMIGNIAHQWRQPLSFISTAATGMKLQKEFDQLDDKTFNDTIDNISQTTMFLSQTIDDFQNYLKTDKTKMLFNLSSTIEKLLNIVKSSFTNNFIDIELSLDKQIDLNSFENELNQALLNIINNSKDALKDKDFDDRFIKINTFMENNYAIIEIIDNAGGINPEIIDRVFEPYFTTKHKSQGTGLGLYMTHKIISESLSGEIKIENISYVFQEKNFNKCAKVSIKLPLS</sequence>
<name>A0ABY5DYX6_9BACT</name>
<evidence type="ECO:0000313" key="8">
    <source>
        <dbReference type="Proteomes" id="UP001060012"/>
    </source>
</evidence>
<dbReference type="InterPro" id="IPR036097">
    <property type="entry name" value="HisK_dim/P_sf"/>
</dbReference>
<dbReference type="SUPFAM" id="SSF55785">
    <property type="entry name" value="PYP-like sensor domain (PAS domain)"/>
    <property type="match status" value="1"/>
</dbReference>
<evidence type="ECO:0000313" key="7">
    <source>
        <dbReference type="EMBL" id="UTJ05132.1"/>
    </source>
</evidence>
<keyword evidence="8" id="KW-1185">Reference proteome</keyword>
<gene>
    <name evidence="7" type="ORF">NJU99_07570</name>
</gene>
<dbReference type="PANTHER" id="PTHR35936">
    <property type="entry name" value="MEMBRANE-BOUND LYTIC MUREIN TRANSGLYCOSYLASE F"/>
    <property type="match status" value="1"/>
</dbReference>
<organism evidence="7 8">
    <name type="scientific">Arcobacter roscoffensis</name>
    <dbReference type="NCBI Taxonomy" id="2961520"/>
    <lineage>
        <taxon>Bacteria</taxon>
        <taxon>Pseudomonadati</taxon>
        <taxon>Campylobacterota</taxon>
        <taxon>Epsilonproteobacteria</taxon>
        <taxon>Campylobacterales</taxon>
        <taxon>Arcobacteraceae</taxon>
        <taxon>Arcobacter</taxon>
    </lineage>
</organism>
<reference evidence="7" key="1">
    <citation type="submission" date="2022-07" db="EMBL/GenBank/DDBJ databases">
        <title>Arcobacter roscoffensis sp. nov., a marine bacterium isolated from coastal seawater collected from Roscoff, France.</title>
        <authorList>
            <person name="Pascual J."/>
            <person name="Lepeaux C."/>
            <person name="Methner A."/>
            <person name="Overmann J."/>
        </authorList>
    </citation>
    <scope>NUCLEOTIDE SEQUENCE</scope>
    <source>
        <strain evidence="7">ARW1-2F2</strain>
    </source>
</reference>
<evidence type="ECO:0000256" key="3">
    <source>
        <dbReference type="ARBA" id="ARBA00022553"/>
    </source>
</evidence>
<dbReference type="SUPFAM" id="SSF55874">
    <property type="entry name" value="ATPase domain of HSP90 chaperone/DNA topoisomerase II/histidine kinase"/>
    <property type="match status" value="1"/>
</dbReference>
<dbReference type="InterPro" id="IPR003594">
    <property type="entry name" value="HATPase_dom"/>
</dbReference>
<dbReference type="RefSeq" id="WP_254575313.1">
    <property type="nucleotide sequence ID" value="NZ_CP100595.1"/>
</dbReference>
<dbReference type="PROSITE" id="PS50109">
    <property type="entry name" value="HIS_KIN"/>
    <property type="match status" value="1"/>
</dbReference>
<dbReference type="InterPro" id="IPR035965">
    <property type="entry name" value="PAS-like_dom_sf"/>
</dbReference>
<dbReference type="Pfam" id="PF00497">
    <property type="entry name" value="SBP_bac_3"/>
    <property type="match status" value="3"/>
</dbReference>
<dbReference type="InterPro" id="IPR036890">
    <property type="entry name" value="HATPase_C_sf"/>
</dbReference>
<keyword evidence="5" id="KW-0175">Coiled coil</keyword>